<evidence type="ECO:0000313" key="3">
    <source>
        <dbReference type="EMBL" id="MET4575397.1"/>
    </source>
</evidence>
<reference evidence="3 4" key="1">
    <citation type="submission" date="2024-06" db="EMBL/GenBank/DDBJ databases">
        <title>Sorghum-associated microbial communities from plants grown in Nebraska, USA.</title>
        <authorList>
            <person name="Schachtman D."/>
        </authorList>
    </citation>
    <scope>NUCLEOTIDE SEQUENCE [LARGE SCALE GENOMIC DNA]</scope>
    <source>
        <strain evidence="3 4">2709</strain>
    </source>
</reference>
<keyword evidence="2" id="KW-0472">Membrane</keyword>
<keyword evidence="2" id="KW-1134">Transmembrane beta strand</keyword>
<gene>
    <name evidence="3" type="ORF">ABIE13_000494</name>
</gene>
<dbReference type="NCBIfam" id="TIGR01845">
    <property type="entry name" value="outer_NodT"/>
    <property type="match status" value="1"/>
</dbReference>
<comment type="caution">
    <text evidence="3">The sequence shown here is derived from an EMBL/GenBank/DDBJ whole genome shotgun (WGS) entry which is preliminary data.</text>
</comment>
<proteinExistence type="inferred from homology"/>
<dbReference type="Proteomes" id="UP001549320">
    <property type="component" value="Unassembled WGS sequence"/>
</dbReference>
<keyword evidence="2" id="KW-0564">Palmitate</keyword>
<organism evidence="3 4">
    <name type="scientific">Ottowia thiooxydans</name>
    <dbReference type="NCBI Taxonomy" id="219182"/>
    <lineage>
        <taxon>Bacteria</taxon>
        <taxon>Pseudomonadati</taxon>
        <taxon>Pseudomonadota</taxon>
        <taxon>Betaproteobacteria</taxon>
        <taxon>Burkholderiales</taxon>
        <taxon>Comamonadaceae</taxon>
        <taxon>Ottowia</taxon>
    </lineage>
</organism>
<dbReference type="EMBL" id="JBEPSH010000001">
    <property type="protein sequence ID" value="MET4575397.1"/>
    <property type="molecule type" value="Genomic_DNA"/>
</dbReference>
<keyword evidence="4" id="KW-1185">Reference proteome</keyword>
<dbReference type="InterPro" id="IPR010131">
    <property type="entry name" value="MdtP/NodT-like"/>
</dbReference>
<dbReference type="PANTHER" id="PTHR30203">
    <property type="entry name" value="OUTER MEMBRANE CATION EFFLUX PROTEIN"/>
    <property type="match status" value="1"/>
</dbReference>
<dbReference type="InterPro" id="IPR003423">
    <property type="entry name" value="OMP_efflux"/>
</dbReference>
<dbReference type="Gene3D" id="1.20.1600.10">
    <property type="entry name" value="Outer membrane efflux proteins (OEP)"/>
    <property type="match status" value="1"/>
</dbReference>
<evidence type="ECO:0000313" key="4">
    <source>
        <dbReference type="Proteomes" id="UP001549320"/>
    </source>
</evidence>
<comment type="subcellular location">
    <subcellularLocation>
        <location evidence="2">Cell membrane</location>
        <topology evidence="2">Lipid-anchor</topology>
    </subcellularLocation>
</comment>
<dbReference type="SUPFAM" id="SSF56954">
    <property type="entry name" value="Outer membrane efflux proteins (OEP)"/>
    <property type="match status" value="1"/>
</dbReference>
<name>A0ABV2Q466_9BURK</name>
<evidence type="ECO:0000256" key="1">
    <source>
        <dbReference type="ARBA" id="ARBA00007613"/>
    </source>
</evidence>
<protein>
    <submittedName>
        <fullName evidence="3">NodT family efflux transporter outer membrane factor (OMF) lipoprotein</fullName>
    </submittedName>
</protein>
<accession>A0ABV2Q466</accession>
<keyword evidence="2 3" id="KW-0449">Lipoprotein</keyword>
<sequence>MKHITVLISTVENQAMIFASVRSSGTSPRATSLLSLAALTLLSACSTPPVLGPEPSVPLAPAFAHSHAAKAEGAASSDAWWAAWGDSTLTALVEEALGANQDISIALQRVAQARAGADSQTSRLWPAVGVQASASRSSTGLPAAVKQGMPDTRMLRAGIEVAWEIDLAGGVRAARDAAQADGTAAAAGAQGASLLVASEVARQYFVLRSAHERLRIVRALAKAQRDTADRVEKRLHEGLASAFDLDRARAEAEAFDAQVPPLQMLAGTSQTRLAVLLGRNPSVPVIQPDSSFIWHGVRDIGSGHPSELLKRRPDLIAAEARVAAETFRTGEARAQWWPKLFLSALTGRQDLQLNALDFAPVRFSNVALAFAAPIFDAGRIDAGIRAQSAKADEALLAWQKSVLVAVQEVEDSLLLRAEEARRAAALGSSVEHRRRSLRRAESLHREGQTDLLALLDVQRSVLASELALADSSLQQALADVQLYKALGGGFTPAAAGEAIASNARKAH</sequence>
<keyword evidence="2" id="KW-0812">Transmembrane</keyword>
<dbReference type="Gene3D" id="2.20.200.10">
    <property type="entry name" value="Outer membrane efflux proteins (OEP)"/>
    <property type="match status" value="1"/>
</dbReference>
<evidence type="ECO:0000256" key="2">
    <source>
        <dbReference type="RuleBase" id="RU362097"/>
    </source>
</evidence>
<dbReference type="Pfam" id="PF02321">
    <property type="entry name" value="OEP"/>
    <property type="match status" value="2"/>
</dbReference>
<dbReference type="PANTHER" id="PTHR30203:SF25">
    <property type="entry name" value="OUTER MEMBRANE PROTEIN-RELATED"/>
    <property type="match status" value="1"/>
</dbReference>
<comment type="similarity">
    <text evidence="1 2">Belongs to the outer membrane factor (OMF) (TC 1.B.17) family.</text>
</comment>